<organism evidence="1 2">
    <name type="scientific">Dongia soli</name>
    <dbReference type="NCBI Taxonomy" id="600628"/>
    <lineage>
        <taxon>Bacteria</taxon>
        <taxon>Pseudomonadati</taxon>
        <taxon>Pseudomonadota</taxon>
        <taxon>Alphaproteobacteria</taxon>
        <taxon>Rhodospirillales</taxon>
        <taxon>Dongiaceae</taxon>
        <taxon>Dongia</taxon>
    </lineage>
</organism>
<sequence>MNVASPTKDDDAITRTLVSSQVNAIRHMVSMNVLILLTSGAEWKCYAGSNGDAITPASCYTKPQSYNGSSDVQPIVSNNAILYIQEKGSVVRDLLYDFATDSYSGTDRSVWADHLFYGHTIREWGYAQEPFRIIWAVREDGVLLGFTYMREQQVFGWHRHATDGFFESVAVISENGEDVPYFIVRREVNGETKRYVERLHSRLFEDVVDAWFLDCALQYDGEPTMTVSNLDHLEGKTVGVLGDGNVFPNAVVTDGKITLDNPVGKITIGLPYTAELETLDLDVGDPTIQGKRKKLSAVTVKVEKTRGLKIGGIYENGQYSRLTEVKERSNQMYGTPIGLLTGNERVVLDPNWNSNGRILIRQDNPLPCTVLATIPEVDLGA</sequence>
<protein>
    <submittedName>
        <fullName evidence="1">Uncharacterized protein</fullName>
    </submittedName>
</protein>
<evidence type="ECO:0000313" key="1">
    <source>
        <dbReference type="EMBL" id="MDY0884893.1"/>
    </source>
</evidence>
<dbReference type="Proteomes" id="UP001279642">
    <property type="component" value="Unassembled WGS sequence"/>
</dbReference>
<dbReference type="EMBL" id="JAXCLW010000006">
    <property type="protein sequence ID" value="MDY0884893.1"/>
    <property type="molecule type" value="Genomic_DNA"/>
</dbReference>
<dbReference type="RefSeq" id="WP_320509966.1">
    <property type="nucleotide sequence ID" value="NZ_JAXCLW010000006.1"/>
</dbReference>
<accession>A0ABU5EES9</accession>
<keyword evidence="2" id="KW-1185">Reference proteome</keyword>
<comment type="caution">
    <text evidence="1">The sequence shown here is derived from an EMBL/GenBank/DDBJ whole genome shotgun (WGS) entry which is preliminary data.</text>
</comment>
<reference evidence="1 2" key="1">
    <citation type="journal article" date="2016" name="Antonie Van Leeuwenhoek">
        <title>Dongia soli sp. nov., isolated from soil from Dokdo, Korea.</title>
        <authorList>
            <person name="Kim D.U."/>
            <person name="Lee H."/>
            <person name="Kim H."/>
            <person name="Kim S.G."/>
            <person name="Ka J.O."/>
        </authorList>
    </citation>
    <scope>NUCLEOTIDE SEQUENCE [LARGE SCALE GENOMIC DNA]</scope>
    <source>
        <strain evidence="1 2">D78</strain>
    </source>
</reference>
<gene>
    <name evidence="1" type="ORF">SMD27_18760</name>
</gene>
<evidence type="ECO:0000313" key="2">
    <source>
        <dbReference type="Proteomes" id="UP001279642"/>
    </source>
</evidence>
<proteinExistence type="predicted"/>
<name>A0ABU5EES9_9PROT</name>